<keyword evidence="3" id="KW-1185">Reference proteome</keyword>
<dbReference type="Proteomes" id="UP000295793">
    <property type="component" value="Unassembled WGS sequence"/>
</dbReference>
<dbReference type="EMBL" id="SLZR01000023">
    <property type="protein sequence ID" value="TCS36717.1"/>
    <property type="molecule type" value="Genomic_DNA"/>
</dbReference>
<dbReference type="AlphaFoldDB" id="A0A4R3HU31"/>
<keyword evidence="1" id="KW-1133">Transmembrane helix</keyword>
<proteinExistence type="predicted"/>
<keyword evidence="1" id="KW-0812">Transmembrane</keyword>
<reference evidence="2 3" key="1">
    <citation type="submission" date="2019-03" db="EMBL/GenBank/DDBJ databases">
        <title>Genomic Encyclopedia of Archaeal and Bacterial Type Strains, Phase II (KMG-II): from individual species to whole genera.</title>
        <authorList>
            <person name="Goeker M."/>
        </authorList>
    </citation>
    <scope>NUCLEOTIDE SEQUENCE [LARGE SCALE GENOMIC DNA]</scope>
    <source>
        <strain evidence="2 3">DSM 15388</strain>
    </source>
</reference>
<evidence type="ECO:0000313" key="3">
    <source>
        <dbReference type="Proteomes" id="UP000295793"/>
    </source>
</evidence>
<name>A0A4R3HU31_9GAMM</name>
<organism evidence="2 3">
    <name type="scientific">Reinekea marinisedimentorum</name>
    <dbReference type="NCBI Taxonomy" id="230495"/>
    <lineage>
        <taxon>Bacteria</taxon>
        <taxon>Pseudomonadati</taxon>
        <taxon>Pseudomonadota</taxon>
        <taxon>Gammaproteobacteria</taxon>
        <taxon>Oceanospirillales</taxon>
        <taxon>Saccharospirillaceae</taxon>
        <taxon>Reinekea</taxon>
    </lineage>
</organism>
<dbReference type="RefSeq" id="WP_132703767.1">
    <property type="nucleotide sequence ID" value="NZ_SLZR01000023.1"/>
</dbReference>
<accession>A0A4R3HU31</accession>
<comment type="caution">
    <text evidence="2">The sequence shown here is derived from an EMBL/GenBank/DDBJ whole genome shotgun (WGS) entry which is preliminary data.</text>
</comment>
<feature type="transmembrane region" description="Helical" evidence="1">
    <location>
        <begin position="7"/>
        <end position="27"/>
    </location>
</feature>
<protein>
    <submittedName>
        <fullName evidence="2">Uncharacterized protein</fullName>
    </submittedName>
</protein>
<gene>
    <name evidence="2" type="ORF">BCF53_12341</name>
</gene>
<evidence type="ECO:0000256" key="1">
    <source>
        <dbReference type="SAM" id="Phobius"/>
    </source>
</evidence>
<sequence length="117" mass="13472">MDYQKYLRVAVFIGCIVFLYILVFNYGSVEVVNTSNTEELYLSELVEQCNSLKRGSSLNVVQSKITARNKELTFRGDSQTQVIYWISKKPDSDVKPDDSFCYVEFDSEGRLTEAKMK</sequence>
<keyword evidence="1" id="KW-0472">Membrane</keyword>
<evidence type="ECO:0000313" key="2">
    <source>
        <dbReference type="EMBL" id="TCS36717.1"/>
    </source>
</evidence>